<dbReference type="Pfam" id="PF11187">
    <property type="entry name" value="Mbeg1-like"/>
    <property type="match status" value="1"/>
</dbReference>
<dbReference type="AlphaFoldDB" id="A0A7T3V470"/>
<evidence type="ECO:0000313" key="1">
    <source>
        <dbReference type="EMBL" id="QQA00282.1"/>
    </source>
</evidence>
<accession>A0A7T3V470</accession>
<dbReference type="InterPro" id="IPR024499">
    <property type="entry name" value="Mbeg1-like"/>
</dbReference>
<organism evidence="1 2">
    <name type="scientific">Treponema peruense</name>
    <dbReference type="NCBI Taxonomy" id="2787628"/>
    <lineage>
        <taxon>Bacteria</taxon>
        <taxon>Pseudomonadati</taxon>
        <taxon>Spirochaetota</taxon>
        <taxon>Spirochaetia</taxon>
        <taxon>Spirochaetales</taxon>
        <taxon>Treponemataceae</taxon>
        <taxon>Treponema</taxon>
    </lineage>
</organism>
<dbReference type="EMBL" id="CP064936">
    <property type="protein sequence ID" value="QQA00282.1"/>
    <property type="molecule type" value="Genomic_DNA"/>
</dbReference>
<evidence type="ECO:0000313" key="2">
    <source>
        <dbReference type="Proteomes" id="UP000595224"/>
    </source>
</evidence>
<dbReference type="RefSeq" id="WP_177528102.1">
    <property type="nucleotide sequence ID" value="NZ_CBCSHE010000001.1"/>
</dbReference>
<sequence length="374" mass="41822">MANMTDYIKWRGDVGMDKIPFGEVDALILCQLSYLNFDGIVPSDFSRKITLRQAAYDFARADDYETRSDVGALINPDTVQLLQLAGESERFGEIGLCGFINKVELEREEQFSAVTFTRGKNLNFVAFRGTDDNIVGWKEDFNLAFMDTVPSQSDALAYLGEAAQYLRGTIMVGGHSKGANLALYSAVNIPKKIQSRISAVYANDGPGFKKEFFERAEFAAIKDRLHAYVPQLSIVGMLFSHADGYITVDSDGRGIRQHDPFTWHILGAHFVELVGLDEESVYISQTVNGWFNALTQTQRELFVQTLFGLLKNVDVRTNSEFTENFGENLFKLLKAATKVDSETREAVMKTVKLLVKYAFKNVGQLKKTPVSSGF</sequence>
<gene>
    <name evidence="1" type="ORF">IWA51_08345</name>
</gene>
<protein>
    <submittedName>
        <fullName evidence="1">DUF2974 domain-containing protein</fullName>
    </submittedName>
</protein>
<keyword evidence="2" id="KW-1185">Reference proteome</keyword>
<dbReference type="KEGG" id="tper:IWA51_08345"/>
<proteinExistence type="predicted"/>
<dbReference type="Proteomes" id="UP000595224">
    <property type="component" value="Chromosome"/>
</dbReference>
<reference evidence="1 2" key="1">
    <citation type="submission" date="2020-11" db="EMBL/GenBank/DDBJ databases">
        <title>Treponema Peruensis nv. sp., first commensal Treponema isolated from human feces.</title>
        <authorList>
            <person name="Belkhou C."/>
            <person name="Raes J."/>
        </authorList>
    </citation>
    <scope>NUCLEOTIDE SEQUENCE [LARGE SCALE GENOMIC DNA]</scope>
    <source>
        <strain evidence="1 2">RCC2812</strain>
    </source>
</reference>
<dbReference type="InterPro" id="IPR029058">
    <property type="entry name" value="AB_hydrolase_fold"/>
</dbReference>
<dbReference type="SUPFAM" id="SSF53474">
    <property type="entry name" value="alpha/beta-Hydrolases"/>
    <property type="match status" value="1"/>
</dbReference>
<name>A0A7T3V470_9SPIR</name>